<evidence type="ECO:0000313" key="3">
    <source>
        <dbReference type="Proteomes" id="UP000186216"/>
    </source>
</evidence>
<evidence type="ECO:0000313" key="2">
    <source>
        <dbReference type="EMBL" id="WCR05619.1"/>
    </source>
</evidence>
<sequence length="343" mass="38946">MRTCYLHAGMPRTGSTSIQNALLSFKSDRIRYADLGQANHSAPLICSFSESPQDYHVYRNRGLTDKQIAEEVDRHMKAVNSAVLEDGDVIFSSEGIVDHLKPHEIKAMAKFLRDHSERVQVIIYVRPLASLAASQMQQRIIDGLKNFTIPAPQYRKRFQPFINQFGRKNVQFVRYSRDDLIGGNVVSDFAERVGVDEVRLSTPIRNDPWSVEAIGTLYAFNKFTAPQLDGRKKSEALHKLMQNLSGVTGRRFDLSRELIEQHIEKHRGAVEWAERVCGFDLRGTIKDVENPIRSEADLLGAAIPIEPQSPDASTPPQAHGNYPFERRIGFRLAHMARRLLRSR</sequence>
<evidence type="ECO:0000313" key="1">
    <source>
        <dbReference type="EMBL" id="SIS96388.1"/>
    </source>
</evidence>
<dbReference type="Proteomes" id="UP000186216">
    <property type="component" value="Unassembled WGS sequence"/>
</dbReference>
<keyword evidence="4" id="KW-1185">Reference proteome</keyword>
<keyword evidence="2" id="KW-0614">Plasmid</keyword>
<protein>
    <submittedName>
        <fullName evidence="1">Uncharacterized protein</fullName>
    </submittedName>
</protein>
<dbReference type="EMBL" id="CP067141">
    <property type="protein sequence ID" value="WCR05619.1"/>
    <property type="molecule type" value="Genomic_DNA"/>
</dbReference>
<gene>
    <name evidence="2" type="ORF">JHX88_21295</name>
    <name evidence="1" type="ORF">SAMN05421772_11076</name>
</gene>
<organism evidence="1 3">
    <name type="scientific">Paracoccus saliphilus</name>
    <dbReference type="NCBI Taxonomy" id="405559"/>
    <lineage>
        <taxon>Bacteria</taxon>
        <taxon>Pseudomonadati</taxon>
        <taxon>Pseudomonadota</taxon>
        <taxon>Alphaproteobacteria</taxon>
        <taxon>Rhodobacterales</taxon>
        <taxon>Paracoccaceae</taxon>
        <taxon>Paracoccus</taxon>
    </lineage>
</organism>
<dbReference type="SUPFAM" id="SSF52540">
    <property type="entry name" value="P-loop containing nucleoside triphosphate hydrolases"/>
    <property type="match status" value="1"/>
</dbReference>
<dbReference type="AlphaFoldDB" id="A0AA45W5S7"/>
<dbReference type="InterPro" id="IPR027417">
    <property type="entry name" value="P-loop_NTPase"/>
</dbReference>
<dbReference type="Proteomes" id="UP001215549">
    <property type="component" value="Plasmid p242883"/>
</dbReference>
<evidence type="ECO:0000313" key="4">
    <source>
        <dbReference type="Proteomes" id="UP001215549"/>
    </source>
</evidence>
<accession>A0AA45W5S7</accession>
<name>A0AA45W5S7_9RHOB</name>
<dbReference type="Gene3D" id="3.40.50.300">
    <property type="entry name" value="P-loop containing nucleotide triphosphate hydrolases"/>
    <property type="match status" value="1"/>
</dbReference>
<proteinExistence type="predicted"/>
<reference evidence="2 4" key="2">
    <citation type="submission" date="2021-01" db="EMBL/GenBank/DDBJ databases">
        <title>Biogeographic distribution of Paracoccus.</title>
        <authorList>
            <person name="Hollensteiner J."/>
            <person name="Leineberger J."/>
            <person name="Brinkhoff T."/>
            <person name="Daniel R."/>
        </authorList>
    </citation>
    <scope>NUCLEOTIDE SEQUENCE [LARGE SCALE GENOMIC DNA]</scope>
    <source>
        <strain evidence="2 4">DSM 18447</strain>
        <plasmid evidence="2 4">p242883</plasmid>
    </source>
</reference>
<dbReference type="EMBL" id="FTOU01000010">
    <property type="protein sequence ID" value="SIS96388.1"/>
    <property type="molecule type" value="Genomic_DNA"/>
</dbReference>
<reference evidence="1 3" key="1">
    <citation type="submission" date="2017-01" db="EMBL/GenBank/DDBJ databases">
        <authorList>
            <person name="Varghese N."/>
            <person name="Submissions S."/>
        </authorList>
    </citation>
    <scope>NUCLEOTIDE SEQUENCE [LARGE SCALE GENOMIC DNA]</scope>
    <source>
        <strain evidence="1 3">DSM 18447</strain>
    </source>
</reference>
<geneLocation type="plasmid" evidence="2 4">
    <name>p242883</name>
</geneLocation>
<dbReference type="RefSeq" id="WP_141225855.1">
    <property type="nucleotide sequence ID" value="NZ_CP067141.1"/>
</dbReference>